<dbReference type="RefSeq" id="WP_100815747.1">
    <property type="nucleotide sequence ID" value="NZ_CAYASS010000033.1"/>
</dbReference>
<organism evidence="1 2">
    <name type="scientific">Methanobrevibacter smithii</name>
    <dbReference type="NCBI Taxonomy" id="2173"/>
    <lineage>
        <taxon>Archaea</taxon>
        <taxon>Methanobacteriati</taxon>
        <taxon>Methanobacteriota</taxon>
        <taxon>Methanomada group</taxon>
        <taxon>Methanobacteria</taxon>
        <taxon>Methanobacteriales</taxon>
        <taxon>Methanobacteriaceae</taxon>
        <taxon>Methanobrevibacter</taxon>
    </lineage>
</organism>
<dbReference type="Proteomes" id="UP000232133">
    <property type="component" value="Chromosome"/>
</dbReference>
<dbReference type="EMBL" id="CP017803">
    <property type="protein sequence ID" value="ATZ60352.1"/>
    <property type="molecule type" value="Genomic_DNA"/>
</dbReference>
<evidence type="ECO:0000313" key="2">
    <source>
        <dbReference type="Proteomes" id="UP000232133"/>
    </source>
</evidence>
<gene>
    <name evidence="1" type="ORF">BK798_07945</name>
</gene>
<accession>A0A2H4U8B0</accession>
<reference evidence="1 2" key="1">
    <citation type="submission" date="2016-10" db="EMBL/GenBank/DDBJ databases">
        <authorList>
            <person name="Varghese N."/>
        </authorList>
    </citation>
    <scope>NUCLEOTIDE SEQUENCE [LARGE SCALE GENOMIC DNA]</scope>
    <source>
        <strain evidence="1 2">KB11</strain>
    </source>
</reference>
<dbReference type="AlphaFoldDB" id="A0A2H4U8B0"/>
<protein>
    <submittedName>
        <fullName evidence="1">Uncharacterized protein</fullName>
    </submittedName>
</protein>
<sequence>MINGYEQDYESIINEDSTNLYGDPIHSYTVSFNGEDGSVTISIMTRYSEPFTQEDALDAGSNNQYMTSTVENIGGKTGKLVEDRSLGHSEYSFWYVEDGVEIVIDSDSVDKIEYVISNAN</sequence>
<name>A0A2H4U8B0_METSM</name>
<proteinExistence type="predicted"/>
<evidence type="ECO:0000313" key="1">
    <source>
        <dbReference type="EMBL" id="ATZ60352.1"/>
    </source>
</evidence>